<dbReference type="InterPro" id="IPR013830">
    <property type="entry name" value="SGNH_hydro"/>
</dbReference>
<dbReference type="Pfam" id="PF13472">
    <property type="entry name" value="Lipase_GDSL_2"/>
    <property type="match status" value="1"/>
</dbReference>
<dbReference type="AlphaFoldDB" id="A0A6S7GTG9"/>
<comment type="caution">
    <text evidence="1">The sequence shown here is derived from an EMBL/GenBank/DDBJ whole genome shotgun (WGS) entry which is preliminary data.</text>
</comment>
<gene>
    <name evidence="1" type="ORF">PACLA_8A027326</name>
</gene>
<keyword evidence="2" id="KW-1185">Reference proteome</keyword>
<dbReference type="EMBL" id="CACRXK020002247">
    <property type="protein sequence ID" value="CAB3993369.1"/>
    <property type="molecule type" value="Genomic_DNA"/>
</dbReference>
<proteinExistence type="predicted"/>
<evidence type="ECO:0000313" key="1">
    <source>
        <dbReference type="EMBL" id="CAB3993369.1"/>
    </source>
</evidence>
<dbReference type="Proteomes" id="UP001152795">
    <property type="component" value="Unassembled WGS sequence"/>
</dbReference>
<dbReference type="SUPFAM" id="SSF52266">
    <property type="entry name" value="SGNH hydrolase"/>
    <property type="match status" value="1"/>
</dbReference>
<protein>
    <submittedName>
        <fullName evidence="1">Uncharacterized protein</fullName>
    </submittedName>
</protein>
<name>A0A6S7GTG9_PARCT</name>
<reference evidence="1" key="1">
    <citation type="submission" date="2020-04" db="EMBL/GenBank/DDBJ databases">
        <authorList>
            <person name="Alioto T."/>
            <person name="Alioto T."/>
            <person name="Gomez Garrido J."/>
        </authorList>
    </citation>
    <scope>NUCLEOTIDE SEQUENCE</scope>
    <source>
        <strain evidence="1">A484AB</strain>
    </source>
</reference>
<accession>A0A6S7GTG9</accession>
<feature type="non-terminal residue" evidence="1">
    <location>
        <position position="1"/>
    </location>
</feature>
<feature type="non-terminal residue" evidence="1">
    <location>
        <position position="562"/>
    </location>
</feature>
<organism evidence="1 2">
    <name type="scientific">Paramuricea clavata</name>
    <name type="common">Red gorgonian</name>
    <name type="synonym">Violescent sea-whip</name>
    <dbReference type="NCBI Taxonomy" id="317549"/>
    <lineage>
        <taxon>Eukaryota</taxon>
        <taxon>Metazoa</taxon>
        <taxon>Cnidaria</taxon>
        <taxon>Anthozoa</taxon>
        <taxon>Octocorallia</taxon>
        <taxon>Malacalcyonacea</taxon>
        <taxon>Plexauridae</taxon>
        <taxon>Paramuricea</taxon>
    </lineage>
</organism>
<dbReference type="Gene3D" id="3.40.50.1110">
    <property type="entry name" value="SGNH hydrolase"/>
    <property type="match status" value="1"/>
</dbReference>
<sequence length="562" mass="64234">FIIVLLVSNLCSTVEASRKFRNVMPCGNLFIKFLKFEGRKKIILKQQHNVDNIMQMKTIHFECHSYIGANQSARRICEFLQRTMLSRGVPPRQAVHMSRGLHSLLILYTLGSMLKARNSLPELLSANNPLKLMAPILQGVLHIAKAMSKQLYSNRPSQRDSFVIPFAFNKRLCETKMAGASSRERLGFAQLFNLTVFHCDGEDASWMEETRLATKIASKAQGITIGSRTQPPFSRRRFFSNFNRRSASGLFLGKDGGGFFHVLIGDSMIKNIQGPKLGKEVGNRVVVKSFPGATSEDMRHYIKPTIDRSPNRIVLHCGTNDLKNSSPTEVAERVASLASEIEKTSETKVIISELVARRDMNDQVKTVNKQLRKHCQSNGWTLIQHNNISFADLNRGGLHLNHEEPLLIFQYTGKTGEQAKRLNLRRPFSVICMFYVRVTTAELILALRVRYLRTYMFPQRELHFYRRTETYKCKMFCGNMTLIHITTSEDGSTFCDFCAILPAMLRNKEREVTVDVDTGKYQLRSVKEECLEEHQYKHHESTKTARLHQNQECGQETVPHNQ</sequence>
<evidence type="ECO:0000313" key="2">
    <source>
        <dbReference type="Proteomes" id="UP001152795"/>
    </source>
</evidence>
<dbReference type="InterPro" id="IPR036514">
    <property type="entry name" value="SGNH_hydro_sf"/>
</dbReference>